<comment type="caution">
    <text evidence="10">The sequence shown here is derived from an EMBL/GenBank/DDBJ whole genome shotgun (WGS) entry which is preliminary data.</text>
</comment>
<name>A0ABT0YAI9_9ACTN</name>
<keyword evidence="11" id="KW-1185">Reference proteome</keyword>
<keyword evidence="2" id="KW-0902">Two-component regulatory system</keyword>
<dbReference type="Gene3D" id="1.10.10.10">
    <property type="entry name" value="Winged helix-like DNA-binding domain superfamily/Winged helix DNA-binding domain"/>
    <property type="match status" value="1"/>
</dbReference>
<dbReference type="InterPro" id="IPR011006">
    <property type="entry name" value="CheY-like_superfamily"/>
</dbReference>
<dbReference type="PROSITE" id="PS50110">
    <property type="entry name" value="RESPONSE_REGULATORY"/>
    <property type="match status" value="1"/>
</dbReference>
<evidence type="ECO:0000256" key="3">
    <source>
        <dbReference type="ARBA" id="ARBA00023015"/>
    </source>
</evidence>
<protein>
    <submittedName>
        <fullName evidence="10">Response regulator transcription factor</fullName>
    </submittedName>
</protein>
<dbReference type="InterPro" id="IPR039420">
    <property type="entry name" value="WalR-like"/>
</dbReference>
<evidence type="ECO:0000256" key="2">
    <source>
        <dbReference type="ARBA" id="ARBA00023012"/>
    </source>
</evidence>
<evidence type="ECO:0000256" key="7">
    <source>
        <dbReference type="PROSITE-ProRule" id="PRU01091"/>
    </source>
</evidence>
<keyword evidence="5" id="KW-0804">Transcription</keyword>
<organism evidence="10 11">
    <name type="scientific">Paractinoplanes hotanensis</name>
    <dbReference type="NCBI Taxonomy" id="2906497"/>
    <lineage>
        <taxon>Bacteria</taxon>
        <taxon>Bacillati</taxon>
        <taxon>Actinomycetota</taxon>
        <taxon>Actinomycetes</taxon>
        <taxon>Micromonosporales</taxon>
        <taxon>Micromonosporaceae</taxon>
        <taxon>Paractinoplanes</taxon>
    </lineage>
</organism>
<dbReference type="InterPro" id="IPR001789">
    <property type="entry name" value="Sig_transdc_resp-reg_receiver"/>
</dbReference>
<reference evidence="10 11" key="1">
    <citation type="submission" date="2022-06" db="EMBL/GenBank/DDBJ databases">
        <title>Actinoplanes abujensis sp. nov., isolated from Nigerian arid soil.</title>
        <authorList>
            <person name="Ding P."/>
        </authorList>
    </citation>
    <scope>NUCLEOTIDE SEQUENCE [LARGE SCALE GENOMIC DNA]</scope>
    <source>
        <strain evidence="11">TRM88002</strain>
    </source>
</reference>
<dbReference type="Proteomes" id="UP001523216">
    <property type="component" value="Unassembled WGS sequence"/>
</dbReference>
<dbReference type="SUPFAM" id="SSF46894">
    <property type="entry name" value="C-terminal effector domain of the bipartite response regulators"/>
    <property type="match status" value="1"/>
</dbReference>
<dbReference type="Gene3D" id="3.40.50.2300">
    <property type="match status" value="1"/>
</dbReference>
<evidence type="ECO:0000256" key="4">
    <source>
        <dbReference type="ARBA" id="ARBA00023125"/>
    </source>
</evidence>
<evidence type="ECO:0000313" key="10">
    <source>
        <dbReference type="EMBL" id="MCM4083054.1"/>
    </source>
</evidence>
<sequence length="248" mass="27303">MKATMPTEPINPPECRPTAARINRTRFLLIILDPDRESAEQLADSLHERQIDAIVITDPAEALLEVGVLQPDAVLTAAHVPPMTGSAIARALYTKACIPTLVAVGPNDGDQVAQALAAGARACVSRPYRTFDILQLLQAISPETATEFQAVLEVGALRLDPSRFEVRLGDALITMPLREFQLLQLMMQNAGRVLTRQQIHQLIWHRGEESSNTLNVHVRRIRARLGDDPKHPSILVSVRGLGYRLDPP</sequence>
<evidence type="ECO:0000256" key="6">
    <source>
        <dbReference type="PROSITE-ProRule" id="PRU00169"/>
    </source>
</evidence>
<keyword evidence="1" id="KW-0597">Phosphoprotein</keyword>
<feature type="DNA-binding region" description="OmpR/PhoB-type" evidence="7">
    <location>
        <begin position="149"/>
        <end position="247"/>
    </location>
</feature>
<evidence type="ECO:0000259" key="9">
    <source>
        <dbReference type="PROSITE" id="PS51755"/>
    </source>
</evidence>
<dbReference type="InterPro" id="IPR016032">
    <property type="entry name" value="Sig_transdc_resp-reg_C-effctor"/>
</dbReference>
<evidence type="ECO:0000256" key="5">
    <source>
        <dbReference type="ARBA" id="ARBA00023163"/>
    </source>
</evidence>
<dbReference type="EMBL" id="JAMQOL010000054">
    <property type="protein sequence ID" value="MCM4083054.1"/>
    <property type="molecule type" value="Genomic_DNA"/>
</dbReference>
<dbReference type="InterPro" id="IPR001867">
    <property type="entry name" value="OmpR/PhoB-type_DNA-bd"/>
</dbReference>
<feature type="domain" description="OmpR/PhoB-type" evidence="9">
    <location>
        <begin position="149"/>
        <end position="247"/>
    </location>
</feature>
<feature type="domain" description="Response regulatory" evidence="8">
    <location>
        <begin position="28"/>
        <end position="141"/>
    </location>
</feature>
<evidence type="ECO:0000259" key="8">
    <source>
        <dbReference type="PROSITE" id="PS50110"/>
    </source>
</evidence>
<dbReference type="Pfam" id="PF00486">
    <property type="entry name" value="Trans_reg_C"/>
    <property type="match status" value="1"/>
</dbReference>
<dbReference type="SUPFAM" id="SSF52172">
    <property type="entry name" value="CheY-like"/>
    <property type="match status" value="1"/>
</dbReference>
<gene>
    <name evidence="10" type="ORF">LXN57_36405</name>
</gene>
<keyword evidence="4 7" id="KW-0238">DNA-binding</keyword>
<dbReference type="PANTHER" id="PTHR48111:SF1">
    <property type="entry name" value="TWO-COMPONENT RESPONSE REGULATOR ORR33"/>
    <property type="match status" value="1"/>
</dbReference>
<evidence type="ECO:0000313" key="11">
    <source>
        <dbReference type="Proteomes" id="UP001523216"/>
    </source>
</evidence>
<dbReference type="CDD" id="cd00383">
    <property type="entry name" value="trans_reg_C"/>
    <property type="match status" value="1"/>
</dbReference>
<dbReference type="PANTHER" id="PTHR48111">
    <property type="entry name" value="REGULATOR OF RPOS"/>
    <property type="match status" value="1"/>
</dbReference>
<proteinExistence type="predicted"/>
<dbReference type="InterPro" id="IPR036388">
    <property type="entry name" value="WH-like_DNA-bd_sf"/>
</dbReference>
<comment type="caution">
    <text evidence="6">Lacks conserved residue(s) required for the propagation of feature annotation.</text>
</comment>
<accession>A0ABT0YAI9</accession>
<keyword evidence="3" id="KW-0805">Transcription regulation</keyword>
<dbReference type="SMART" id="SM00862">
    <property type="entry name" value="Trans_reg_C"/>
    <property type="match status" value="1"/>
</dbReference>
<evidence type="ECO:0000256" key="1">
    <source>
        <dbReference type="ARBA" id="ARBA00022553"/>
    </source>
</evidence>
<dbReference type="PROSITE" id="PS51755">
    <property type="entry name" value="OMPR_PHOB"/>
    <property type="match status" value="1"/>
</dbReference>